<reference evidence="2" key="1">
    <citation type="submission" date="2018-04" db="EMBL/GenBank/DDBJ databases">
        <title>WGS assembly of Panicum hallii.</title>
        <authorList>
            <person name="Lovell J."/>
            <person name="Jenkins J."/>
            <person name="Lowry D."/>
            <person name="Mamidi S."/>
            <person name="Sreedasyam A."/>
            <person name="Weng X."/>
            <person name="Barry K."/>
            <person name="Bonette J."/>
            <person name="Campitelli B."/>
            <person name="Daum C."/>
            <person name="Gordon S."/>
            <person name="Gould B."/>
            <person name="Lipzen A."/>
            <person name="Macqueen A."/>
            <person name="Palacio-Mejia J."/>
            <person name="Plott C."/>
            <person name="Shakirov E."/>
            <person name="Shu S."/>
            <person name="Yoshinaga Y."/>
            <person name="Zane M."/>
            <person name="Rokhsar D."/>
            <person name="Grimwood J."/>
            <person name="Schmutz J."/>
            <person name="Juenger T."/>
        </authorList>
    </citation>
    <scope>NUCLEOTIDE SEQUENCE [LARGE SCALE GENOMIC DNA]</scope>
    <source>
        <strain evidence="2">FIL2</strain>
    </source>
</reference>
<dbReference type="Gramene" id="PAN25303">
    <property type="protein sequence ID" value="PAN25303"/>
    <property type="gene ID" value="PAHAL_4G291200"/>
</dbReference>
<dbReference type="AlphaFoldDB" id="A0A2S3HKY7"/>
<evidence type="ECO:0000313" key="2">
    <source>
        <dbReference type="EMBL" id="PAN25303.1"/>
    </source>
</evidence>
<protein>
    <submittedName>
        <fullName evidence="2">Uncharacterized protein</fullName>
    </submittedName>
</protein>
<organism evidence="2">
    <name type="scientific">Panicum hallii</name>
    <dbReference type="NCBI Taxonomy" id="206008"/>
    <lineage>
        <taxon>Eukaryota</taxon>
        <taxon>Viridiplantae</taxon>
        <taxon>Streptophyta</taxon>
        <taxon>Embryophyta</taxon>
        <taxon>Tracheophyta</taxon>
        <taxon>Spermatophyta</taxon>
        <taxon>Magnoliopsida</taxon>
        <taxon>Liliopsida</taxon>
        <taxon>Poales</taxon>
        <taxon>Poaceae</taxon>
        <taxon>PACMAD clade</taxon>
        <taxon>Panicoideae</taxon>
        <taxon>Panicodae</taxon>
        <taxon>Paniceae</taxon>
        <taxon>Panicinae</taxon>
        <taxon>Panicum</taxon>
        <taxon>Panicum sect. Panicum</taxon>
    </lineage>
</organism>
<dbReference type="Proteomes" id="UP000243499">
    <property type="component" value="Chromosome 4"/>
</dbReference>
<feature type="transmembrane region" description="Helical" evidence="1">
    <location>
        <begin position="89"/>
        <end position="110"/>
    </location>
</feature>
<feature type="transmembrane region" description="Helical" evidence="1">
    <location>
        <begin position="38"/>
        <end position="63"/>
    </location>
</feature>
<gene>
    <name evidence="2" type="ORF">PAHAL_4G291200</name>
</gene>
<keyword evidence="1" id="KW-1133">Transmembrane helix</keyword>
<sequence>MARRIALVIVAAFSAAFGGLDSLEEFLASRGQTPPSHGAAAAAGAFLLATVATFALASALLLAHVRALGAHAHATGASGAENGFATGRLAAATLAAAAAVLGVGAALRLVA</sequence>
<keyword evidence="1" id="KW-0472">Membrane</keyword>
<dbReference type="EMBL" id="CM008049">
    <property type="protein sequence ID" value="PAN25303.1"/>
    <property type="molecule type" value="Genomic_DNA"/>
</dbReference>
<evidence type="ECO:0000256" key="1">
    <source>
        <dbReference type="SAM" id="Phobius"/>
    </source>
</evidence>
<proteinExistence type="predicted"/>
<keyword evidence="1" id="KW-0812">Transmembrane</keyword>
<accession>A0A2S3HKY7</accession>
<name>A0A2S3HKY7_9POAL</name>